<keyword evidence="2" id="KW-1185">Reference proteome</keyword>
<name>A0ACC2N103_9HYME</name>
<gene>
    <name evidence="1" type="ORF">QAD02_006482</name>
</gene>
<dbReference type="Proteomes" id="UP001239111">
    <property type="component" value="Chromosome 4"/>
</dbReference>
<proteinExistence type="predicted"/>
<comment type="caution">
    <text evidence="1">The sequence shown here is derived from an EMBL/GenBank/DDBJ whole genome shotgun (WGS) entry which is preliminary data.</text>
</comment>
<sequence>MPTIEGGVGTERQEFLRLNILTPEPRLCALLEEVFHIVALGIASLAVSALSMAYYYVLRGNAPLIKKCLAAALIPWMYILLMILNLLGQDVINSSDAVFDSIYMCDWYRARPKDRKILLLLMQRSLRVSYLTAATCYDLTRFAYRKQQVGFDEFQVSLKVHGRHVCGGTLISHTHIITADQCIDGFLKQFQVKSIPTMNVEFFSDSIWSRERSKVGTFSKVVSDFDKGGKVSWDTIGIIKLVNKIEAPRNTEFPRLFSKNLDIPQNEMIIGSEKNRRTLWHETRSLNLFWIRSLHHEKCIKHFPLLGSVSTCAVLESDTKDCKDIIGHPVIYDGEIFGIVTHTSDNCNQGSLIVYARINGFISSIQKEINHPHKCLKPACYNVQDITDSHYAEEDEENELGLQKAVRLPSLSNNVGNSRNAAVNFWGSN</sequence>
<evidence type="ECO:0000313" key="1">
    <source>
        <dbReference type="EMBL" id="KAJ8664820.1"/>
    </source>
</evidence>
<protein>
    <submittedName>
        <fullName evidence="1">Uncharacterized protein</fullName>
    </submittedName>
</protein>
<organism evidence="1 2">
    <name type="scientific">Eretmocerus hayati</name>
    <dbReference type="NCBI Taxonomy" id="131215"/>
    <lineage>
        <taxon>Eukaryota</taxon>
        <taxon>Metazoa</taxon>
        <taxon>Ecdysozoa</taxon>
        <taxon>Arthropoda</taxon>
        <taxon>Hexapoda</taxon>
        <taxon>Insecta</taxon>
        <taxon>Pterygota</taxon>
        <taxon>Neoptera</taxon>
        <taxon>Endopterygota</taxon>
        <taxon>Hymenoptera</taxon>
        <taxon>Apocrita</taxon>
        <taxon>Proctotrupomorpha</taxon>
        <taxon>Chalcidoidea</taxon>
        <taxon>Aphelinidae</taxon>
        <taxon>Aphelininae</taxon>
        <taxon>Eretmocerus</taxon>
    </lineage>
</organism>
<accession>A0ACC2N103</accession>
<evidence type="ECO:0000313" key="2">
    <source>
        <dbReference type="Proteomes" id="UP001239111"/>
    </source>
</evidence>
<dbReference type="EMBL" id="CM056744">
    <property type="protein sequence ID" value="KAJ8664820.1"/>
    <property type="molecule type" value="Genomic_DNA"/>
</dbReference>
<reference evidence="1" key="1">
    <citation type="submission" date="2023-04" db="EMBL/GenBank/DDBJ databases">
        <title>A chromosome-level genome assembly of the parasitoid wasp Eretmocerus hayati.</title>
        <authorList>
            <person name="Zhong Y."/>
            <person name="Liu S."/>
            <person name="Liu Y."/>
        </authorList>
    </citation>
    <scope>NUCLEOTIDE SEQUENCE</scope>
    <source>
        <strain evidence="1">ZJU_SS_LIU_2023</strain>
    </source>
</reference>